<feature type="domain" description="Band 7" evidence="10">
    <location>
        <begin position="24"/>
        <end position="192"/>
    </location>
</feature>
<evidence type="ECO:0000256" key="3">
    <source>
        <dbReference type="ARBA" id="ARBA00022692"/>
    </source>
</evidence>
<dbReference type="SMART" id="SM00244">
    <property type="entry name" value="PHB"/>
    <property type="match status" value="1"/>
</dbReference>
<evidence type="ECO:0000259" key="10">
    <source>
        <dbReference type="SMART" id="SM00244"/>
    </source>
</evidence>
<protein>
    <recommendedName>
        <fullName evidence="10">Band 7 domain-containing protein</fullName>
    </recommendedName>
</protein>
<keyword evidence="3 9" id="KW-0812">Transmembrane</keyword>
<evidence type="ECO:0000256" key="8">
    <source>
        <dbReference type="ARBA" id="ARBA00023180"/>
    </source>
</evidence>
<organism evidence="11 14">
    <name type="scientific">Cymbomonas tetramitiformis</name>
    <dbReference type="NCBI Taxonomy" id="36881"/>
    <lineage>
        <taxon>Eukaryota</taxon>
        <taxon>Viridiplantae</taxon>
        <taxon>Chlorophyta</taxon>
        <taxon>Pyramimonadophyceae</taxon>
        <taxon>Pyramimonadales</taxon>
        <taxon>Pyramimonadaceae</taxon>
        <taxon>Cymbomonas</taxon>
    </lineage>
</organism>
<dbReference type="PANTHER" id="PTHR15351:SF3">
    <property type="entry name" value="ERLIN"/>
    <property type="match status" value="1"/>
</dbReference>
<dbReference type="GO" id="GO:0032933">
    <property type="term" value="P:SREBP signaling pathway"/>
    <property type="evidence" value="ECO:0007669"/>
    <property type="project" value="TreeGrafter"/>
</dbReference>
<feature type="transmembrane region" description="Helical" evidence="9">
    <location>
        <begin position="6"/>
        <end position="29"/>
    </location>
</feature>
<evidence type="ECO:0000256" key="6">
    <source>
        <dbReference type="ARBA" id="ARBA00022989"/>
    </source>
</evidence>
<dbReference type="Pfam" id="PF01145">
    <property type="entry name" value="Band_7"/>
    <property type="match status" value="1"/>
</dbReference>
<evidence type="ECO:0000256" key="2">
    <source>
        <dbReference type="ARBA" id="ARBA00008164"/>
    </source>
</evidence>
<gene>
    <name evidence="12" type="ORF">CYMTET_11111</name>
    <name evidence="11" type="ORF">CYMTET_47140</name>
    <name evidence="13" type="ORF">CYMTET_6693</name>
</gene>
<dbReference type="PANTHER" id="PTHR15351">
    <property type="entry name" value="ERLIN (ER LIPID RAFT ASSOCIATED PROTEIN) HOMOLOG"/>
    <property type="match status" value="1"/>
</dbReference>
<keyword evidence="8" id="KW-0325">Glycoprotein</keyword>
<dbReference type="GO" id="GO:0015485">
    <property type="term" value="F:cholesterol binding"/>
    <property type="evidence" value="ECO:0007669"/>
    <property type="project" value="TreeGrafter"/>
</dbReference>
<dbReference type="EMBL" id="LGRX02004041">
    <property type="protein sequence ID" value="KAK3281082.1"/>
    <property type="molecule type" value="Genomic_DNA"/>
</dbReference>
<dbReference type="Proteomes" id="UP001190700">
    <property type="component" value="Unassembled WGS sequence"/>
</dbReference>
<evidence type="ECO:0000313" key="14">
    <source>
        <dbReference type="Proteomes" id="UP001190700"/>
    </source>
</evidence>
<evidence type="ECO:0000313" key="12">
    <source>
        <dbReference type="EMBL" id="KAK3281082.1"/>
    </source>
</evidence>
<keyword evidence="7 9" id="KW-0472">Membrane</keyword>
<dbReference type="EMBL" id="LGRX02001664">
    <property type="protein sequence ID" value="KAK3285712.1"/>
    <property type="molecule type" value="Genomic_DNA"/>
</dbReference>
<dbReference type="InterPro" id="IPR033294">
    <property type="entry name" value="Erlin1/2"/>
</dbReference>
<keyword evidence="4" id="KW-0256">Endoplasmic reticulum</keyword>
<dbReference type="GO" id="GO:0031625">
    <property type="term" value="F:ubiquitin protein ligase binding"/>
    <property type="evidence" value="ECO:0007669"/>
    <property type="project" value="InterPro"/>
</dbReference>
<evidence type="ECO:0000256" key="5">
    <source>
        <dbReference type="ARBA" id="ARBA00022968"/>
    </source>
</evidence>
<keyword evidence="6 9" id="KW-1133">Transmembrane helix</keyword>
<name>A0AAE0BWC0_9CHLO</name>
<evidence type="ECO:0000256" key="9">
    <source>
        <dbReference type="SAM" id="Phobius"/>
    </source>
</evidence>
<keyword evidence="5" id="KW-0735">Signal-anchor</keyword>
<evidence type="ECO:0000313" key="11">
    <source>
        <dbReference type="EMBL" id="KAK3243184.1"/>
    </source>
</evidence>
<evidence type="ECO:0000313" key="13">
    <source>
        <dbReference type="EMBL" id="KAK3285712.1"/>
    </source>
</evidence>
<evidence type="ECO:0000256" key="4">
    <source>
        <dbReference type="ARBA" id="ARBA00022824"/>
    </source>
</evidence>
<dbReference type="InterPro" id="IPR001107">
    <property type="entry name" value="Band_7"/>
</dbReference>
<proteinExistence type="inferred from homology"/>
<comment type="similarity">
    <text evidence="2">Belongs to the band 7/mec-2 family.</text>
</comment>
<reference evidence="11 14" key="1">
    <citation type="journal article" date="2015" name="Genome Biol. Evol.">
        <title>Comparative Genomics of a Bacterivorous Green Alga Reveals Evolutionary Causalities and Consequences of Phago-Mixotrophic Mode of Nutrition.</title>
        <authorList>
            <person name="Burns J.A."/>
            <person name="Paasch A."/>
            <person name="Narechania A."/>
            <person name="Kim E."/>
        </authorList>
    </citation>
    <scope>NUCLEOTIDE SEQUENCE [LARGE SCALE GENOMIC DNA]</scope>
    <source>
        <strain evidence="11">PLY_AMNH</strain>
    </source>
</reference>
<comment type="caution">
    <text evidence="11">The sequence shown here is derived from an EMBL/GenBank/DDBJ whole genome shotgun (WGS) entry which is preliminary data.</text>
</comment>
<comment type="subcellular location">
    <subcellularLocation>
        <location evidence="1">Endoplasmic reticulum membrane</location>
        <topology evidence="1">Single-pass type II membrane protein</topology>
    </subcellularLocation>
</comment>
<dbReference type="EMBL" id="LGRX02033075">
    <property type="protein sequence ID" value="KAK3243184.1"/>
    <property type="molecule type" value="Genomic_DNA"/>
</dbReference>
<keyword evidence="14" id="KW-1185">Reference proteome</keyword>
<evidence type="ECO:0000256" key="1">
    <source>
        <dbReference type="ARBA" id="ARBA00004648"/>
    </source>
</evidence>
<dbReference type="AlphaFoldDB" id="A0AAE0BWC0"/>
<evidence type="ECO:0000256" key="7">
    <source>
        <dbReference type="ARBA" id="ARBA00023136"/>
    </source>
</evidence>
<reference evidence="11" key="2">
    <citation type="submission" date="2023-06" db="EMBL/GenBank/DDBJ databases">
        <title>Long-read-based genome assembly of the green algal bacterivore Cymbomonas tetramitiformis.</title>
        <authorList>
            <person name="Gyaltshen Y."/>
            <person name="Rozenberg A."/>
            <person name="Paasch A."/>
            <person name="Burns J.A."/>
            <person name="Warring S."/>
            <person name="Larson R."/>
            <person name="Maurer-Alcala X."/>
            <person name="Dacks J."/>
            <person name="Kim E."/>
        </authorList>
    </citation>
    <scope>NUCLEOTIDE SEQUENCE</scope>
    <source>
        <strain evidence="11">PLY_AMNH</strain>
    </source>
</reference>
<accession>A0AAE0BWC0</accession>
<dbReference type="GO" id="GO:0005789">
    <property type="term" value="C:endoplasmic reticulum membrane"/>
    <property type="evidence" value="ECO:0007669"/>
    <property type="project" value="UniProtKB-SubCell"/>
</dbReference>
<sequence length="318" mass="35237">MCIINHGGFIFSIATVIIAAIFADILHVVPERHVGVYHRGGRLADAIAAPGFHFKVPFVTEVALVQISMQTDRVNNVICVPKDAATGIEFENVEVVHHLRRDKVLDIIKAYGVDYGRLWVHDTIHHEINRFCSAETSRAIYIDAFAILGDMLQEALQKRCDRHADGVVIVDVRVAKPVVIPDSIRKTFEAAEAERAAASAAEKVEDAAKQRVEEEHFRAIVAAESEAQESAIRSETSLKKAKAEADASAYRERSKADSGYYAAVREAEANRVLLTESYLRLQEARVWQNTAKAYFGEKIPNIMGFPTLARDSTDIPVA</sequence>